<evidence type="ECO:0000313" key="7">
    <source>
        <dbReference type="EMBL" id="KAB0507006.1"/>
    </source>
</evidence>
<reference evidence="7 8" key="1">
    <citation type="submission" date="2019-09" db="EMBL/GenBank/DDBJ databases">
        <title>Draft genome sequences of 48 bacterial type strains from the CCUG.</title>
        <authorList>
            <person name="Tunovic T."/>
            <person name="Pineiro-Iglesias B."/>
            <person name="Unosson C."/>
            <person name="Inganas E."/>
            <person name="Ohlen M."/>
            <person name="Cardew S."/>
            <person name="Jensie-Markopoulos S."/>
            <person name="Salva-Serra F."/>
            <person name="Jaen-Luchoro D."/>
            <person name="Karlsson R."/>
            <person name="Svensson-Stadler L."/>
            <person name="Chun J."/>
            <person name="Moore E."/>
        </authorList>
    </citation>
    <scope>NUCLEOTIDE SEQUENCE [LARGE SCALE GENOMIC DNA]</scope>
    <source>
        <strain evidence="7 8">CCUG 51522</strain>
    </source>
</reference>
<feature type="transmembrane region" description="Helical" evidence="6">
    <location>
        <begin position="329"/>
        <end position="349"/>
    </location>
</feature>
<feature type="transmembrane region" description="Helical" evidence="6">
    <location>
        <begin position="297"/>
        <end position="317"/>
    </location>
</feature>
<feature type="transmembrane region" description="Helical" evidence="6">
    <location>
        <begin position="387"/>
        <end position="409"/>
    </location>
</feature>
<proteinExistence type="predicted"/>
<organism evidence="7 8">
    <name type="scientific">Pseudomonas lini</name>
    <dbReference type="NCBI Taxonomy" id="163011"/>
    <lineage>
        <taxon>Bacteria</taxon>
        <taxon>Pseudomonadati</taxon>
        <taxon>Pseudomonadota</taxon>
        <taxon>Gammaproteobacteria</taxon>
        <taxon>Pseudomonadales</taxon>
        <taxon>Pseudomonadaceae</taxon>
        <taxon>Pseudomonas</taxon>
    </lineage>
</organism>
<dbReference type="InterPro" id="IPR011701">
    <property type="entry name" value="MFS"/>
</dbReference>
<feature type="transmembrane region" description="Helical" evidence="6">
    <location>
        <begin position="208"/>
        <end position="229"/>
    </location>
</feature>
<dbReference type="Gene3D" id="1.20.1250.20">
    <property type="entry name" value="MFS general substrate transporter like domains"/>
    <property type="match status" value="1"/>
</dbReference>
<evidence type="ECO:0000256" key="3">
    <source>
        <dbReference type="ARBA" id="ARBA00022692"/>
    </source>
</evidence>
<keyword evidence="5 6" id="KW-0472">Membrane</keyword>
<feature type="transmembrane region" description="Helical" evidence="6">
    <location>
        <begin position="74"/>
        <end position="93"/>
    </location>
</feature>
<feature type="transmembrane region" description="Helical" evidence="6">
    <location>
        <begin position="105"/>
        <end position="125"/>
    </location>
</feature>
<protein>
    <submittedName>
        <fullName evidence="7">MFS transporter</fullName>
    </submittedName>
</protein>
<feature type="transmembrane region" description="Helical" evidence="6">
    <location>
        <begin position="40"/>
        <end position="68"/>
    </location>
</feature>
<keyword evidence="2" id="KW-1003">Cell membrane</keyword>
<comment type="caution">
    <text evidence="7">The sequence shown here is derived from an EMBL/GenBank/DDBJ whole genome shotgun (WGS) entry which is preliminary data.</text>
</comment>
<dbReference type="Pfam" id="PF07690">
    <property type="entry name" value="MFS_1"/>
    <property type="match status" value="1"/>
</dbReference>
<evidence type="ECO:0000313" key="8">
    <source>
        <dbReference type="Proteomes" id="UP000434925"/>
    </source>
</evidence>
<dbReference type="EMBL" id="VZPO01000002">
    <property type="protein sequence ID" value="KAB0507006.1"/>
    <property type="molecule type" value="Genomic_DNA"/>
</dbReference>
<feature type="transmembrane region" description="Helical" evidence="6">
    <location>
        <begin position="263"/>
        <end position="285"/>
    </location>
</feature>
<gene>
    <name evidence="7" type="ORF">F7R14_03810</name>
</gene>
<evidence type="ECO:0000256" key="5">
    <source>
        <dbReference type="ARBA" id="ARBA00023136"/>
    </source>
</evidence>
<dbReference type="SUPFAM" id="SSF103473">
    <property type="entry name" value="MFS general substrate transporter"/>
    <property type="match status" value="1"/>
</dbReference>
<feature type="transmembrane region" description="Helical" evidence="6">
    <location>
        <begin position="355"/>
        <end position="375"/>
    </location>
</feature>
<keyword evidence="3 6" id="KW-0812">Transmembrane</keyword>
<dbReference type="InterPro" id="IPR036259">
    <property type="entry name" value="MFS_trans_sf"/>
</dbReference>
<comment type="subcellular location">
    <subcellularLocation>
        <location evidence="1">Cell membrane</location>
        <topology evidence="1">Multi-pass membrane protein</topology>
    </subcellularLocation>
</comment>
<dbReference type="GO" id="GO:0005886">
    <property type="term" value="C:plasma membrane"/>
    <property type="evidence" value="ECO:0007669"/>
    <property type="project" value="UniProtKB-SubCell"/>
</dbReference>
<dbReference type="PANTHER" id="PTHR23513:SF6">
    <property type="entry name" value="MAJOR FACILITATOR SUPERFAMILY ASSOCIATED DOMAIN-CONTAINING PROTEIN"/>
    <property type="match status" value="1"/>
</dbReference>
<evidence type="ECO:0000256" key="2">
    <source>
        <dbReference type="ARBA" id="ARBA00022475"/>
    </source>
</evidence>
<name>A0A7V7P6X8_9PSED</name>
<dbReference type="CDD" id="cd06173">
    <property type="entry name" value="MFS_MefA_like"/>
    <property type="match status" value="1"/>
</dbReference>
<evidence type="ECO:0000256" key="4">
    <source>
        <dbReference type="ARBA" id="ARBA00022989"/>
    </source>
</evidence>
<evidence type="ECO:0000256" key="6">
    <source>
        <dbReference type="SAM" id="Phobius"/>
    </source>
</evidence>
<dbReference type="PANTHER" id="PTHR23513">
    <property type="entry name" value="INTEGRAL MEMBRANE EFFLUX PROTEIN-RELATED"/>
    <property type="match status" value="1"/>
</dbReference>
<dbReference type="GO" id="GO:0022857">
    <property type="term" value="F:transmembrane transporter activity"/>
    <property type="evidence" value="ECO:0007669"/>
    <property type="project" value="InterPro"/>
</dbReference>
<sequence length="445" mass="46764">MEASSAALAAAYEKTVLRVLVNASLAVESAARPLARDRRFWRLLTCAAASMMGDQFTLVAFPLLVMAITPDPMALGWAFAALALPRALFLLAGGSLVDRFGARPVWMFGCCSSAMALCGLSWAVFQGHATLPVIYGCAALLGLFSALTLPAGSALVPGIVNPRDLEQANGVFLALRQVTMALGPVAAGALIASAFLPSGARSDSNGALDGFAIAFALDALTFALSAFGLRTLLIRRATSADSGPTASAEGLRYFFQNQRLRTYLIYMAAMTLFMSGPVQIAVPLLVHMRFTPEAQALGWLLGAQGAGTLVGMLMFTAHPKLRIINLGTTLLAVDGAIALLLMPLGWVYALWQGVALLFAIGIFGGFVQVMAYTWLQRALPPALLGRGMSLFMLVFAGLAPVSAAISGWVLQFISIEAVFVASGVLLLTTVAFFYVGSGLGRLSDV</sequence>
<accession>A0A7V7P6X8</accession>
<keyword evidence="4 6" id="KW-1133">Transmembrane helix</keyword>
<feature type="transmembrane region" description="Helical" evidence="6">
    <location>
        <begin position="131"/>
        <end position="160"/>
    </location>
</feature>
<feature type="transmembrane region" description="Helical" evidence="6">
    <location>
        <begin position="172"/>
        <end position="196"/>
    </location>
</feature>
<dbReference type="AlphaFoldDB" id="A0A7V7P6X8"/>
<dbReference type="Proteomes" id="UP000434925">
    <property type="component" value="Unassembled WGS sequence"/>
</dbReference>
<evidence type="ECO:0000256" key="1">
    <source>
        <dbReference type="ARBA" id="ARBA00004651"/>
    </source>
</evidence>
<feature type="transmembrane region" description="Helical" evidence="6">
    <location>
        <begin position="415"/>
        <end position="435"/>
    </location>
</feature>